<dbReference type="RefSeq" id="WP_208155095.1">
    <property type="nucleotide sequence ID" value="NZ_JAGEVF010000011.1"/>
</dbReference>
<dbReference type="Pfam" id="PF13432">
    <property type="entry name" value="TPR_16"/>
    <property type="match status" value="1"/>
</dbReference>
<dbReference type="Gene3D" id="1.25.40.10">
    <property type="entry name" value="Tetratricopeptide repeat domain"/>
    <property type="match status" value="1"/>
</dbReference>
<keyword evidence="1" id="KW-1133">Transmembrane helix</keyword>
<gene>
    <name evidence="2" type="ORF">J4050_13375</name>
</gene>
<keyword evidence="1" id="KW-0472">Membrane</keyword>
<evidence type="ECO:0000313" key="2">
    <source>
        <dbReference type="EMBL" id="MBO3117742.1"/>
    </source>
</evidence>
<organism evidence="2 3">
    <name type="scientific">Winogradskyella pelagia</name>
    <dbReference type="NCBI Taxonomy" id="2819984"/>
    <lineage>
        <taxon>Bacteria</taxon>
        <taxon>Pseudomonadati</taxon>
        <taxon>Bacteroidota</taxon>
        <taxon>Flavobacteriia</taxon>
        <taxon>Flavobacteriales</taxon>
        <taxon>Flavobacteriaceae</taxon>
        <taxon>Winogradskyella</taxon>
    </lineage>
</organism>
<evidence type="ECO:0008006" key="4">
    <source>
        <dbReference type="Google" id="ProtNLM"/>
    </source>
</evidence>
<reference evidence="2 3" key="1">
    <citation type="submission" date="2021-03" db="EMBL/GenBank/DDBJ databases">
        <title>Winogradskyella sp. nov., isolated from costal sediment.</title>
        <authorList>
            <person name="Gao C."/>
        </authorList>
    </citation>
    <scope>NUCLEOTIDE SEQUENCE [LARGE SCALE GENOMIC DNA]</scope>
    <source>
        <strain evidence="2 3">DF17</strain>
    </source>
</reference>
<proteinExistence type="predicted"/>
<evidence type="ECO:0000313" key="3">
    <source>
        <dbReference type="Proteomes" id="UP000676776"/>
    </source>
</evidence>
<name>A0ABS3T4R9_9FLAO</name>
<sequence length="244" mass="27635">MDEKYNISQSEFELIEQYLNDNLDAATTQQVLEQIEKNPIFKTKVDTVKTIIAGIESQALKNELDVFHEDLEQKSRSTTTKSLNNKPWWRPLAVAAVIIIAAGSYFWLGENATDKLYNAYYTVDPGLPTNMGGNTMYEFNKAMVSYKQGKYTEAISGWKDLAKQKQDNDTLNYFLGSAFLASDSIENAIKYLEKTTEQSGSTFREEALYYLGLAHLKNGNKTLAIKALKQSQLPQVKEIIEQLD</sequence>
<dbReference type="Proteomes" id="UP000676776">
    <property type="component" value="Unassembled WGS sequence"/>
</dbReference>
<dbReference type="InterPro" id="IPR011990">
    <property type="entry name" value="TPR-like_helical_dom_sf"/>
</dbReference>
<accession>A0ABS3T4R9</accession>
<dbReference type="SUPFAM" id="SSF48452">
    <property type="entry name" value="TPR-like"/>
    <property type="match status" value="1"/>
</dbReference>
<keyword evidence="1" id="KW-0812">Transmembrane</keyword>
<keyword evidence="3" id="KW-1185">Reference proteome</keyword>
<comment type="caution">
    <text evidence="2">The sequence shown here is derived from an EMBL/GenBank/DDBJ whole genome shotgun (WGS) entry which is preliminary data.</text>
</comment>
<dbReference type="EMBL" id="JAGEVF010000011">
    <property type="protein sequence ID" value="MBO3117742.1"/>
    <property type="molecule type" value="Genomic_DNA"/>
</dbReference>
<protein>
    <recommendedName>
        <fullName evidence="4">Tetratricopeptide repeat-containing protein</fullName>
    </recommendedName>
</protein>
<evidence type="ECO:0000256" key="1">
    <source>
        <dbReference type="SAM" id="Phobius"/>
    </source>
</evidence>
<feature type="transmembrane region" description="Helical" evidence="1">
    <location>
        <begin position="88"/>
        <end position="108"/>
    </location>
</feature>